<reference evidence="8" key="1">
    <citation type="submission" date="2021-01" db="EMBL/GenBank/DDBJ databases">
        <authorList>
            <person name="Corre E."/>
            <person name="Pelletier E."/>
            <person name="Niang G."/>
            <person name="Scheremetjew M."/>
            <person name="Finn R."/>
            <person name="Kale V."/>
            <person name="Holt S."/>
            <person name="Cochrane G."/>
            <person name="Meng A."/>
            <person name="Brown T."/>
            <person name="Cohen L."/>
        </authorList>
    </citation>
    <scope>NUCLEOTIDE SEQUENCE</scope>
    <source>
        <strain evidence="8">CCMP1510</strain>
    </source>
</reference>
<dbReference type="GO" id="GO:0005634">
    <property type="term" value="C:nucleus"/>
    <property type="evidence" value="ECO:0007669"/>
    <property type="project" value="UniProtKB-SubCell"/>
</dbReference>
<proteinExistence type="inferred from homology"/>
<dbReference type="GO" id="GO:0006611">
    <property type="term" value="P:protein export from nucleus"/>
    <property type="evidence" value="ECO:0007669"/>
    <property type="project" value="InterPro"/>
</dbReference>
<evidence type="ECO:0000256" key="5">
    <source>
        <dbReference type="ARBA" id="ARBA00023242"/>
    </source>
</evidence>
<dbReference type="InterPro" id="IPR045065">
    <property type="entry name" value="XPO1/5"/>
</dbReference>
<dbReference type="GO" id="GO:0000055">
    <property type="term" value="P:ribosomal large subunit export from nucleus"/>
    <property type="evidence" value="ECO:0007669"/>
    <property type="project" value="TreeGrafter"/>
</dbReference>
<sequence>MEQLGQRLLDESQSFDVGIFDNIISVAYEPRHPERAVANTILMKYREQANAWSHADTIIEKSQIAEGRYFGLMALDDAINTRWKILPDDQKAGIKGFIVNKIIQLSSDENSANQERKVLHQMNKVLVSILKQEWPHNWPSFIGDICGASKTSEILCENNMHILRLLSEEVFDFSRDAMTTEKIAKMKQSLNAEFAQIFRLCEFVLCASSRPKLIDATLATLKAFLSWIPLGYIFETPLIETLINRFFAAAQFRNAALECLTEIGSLTDLGNQKYNDCIINLYLTVLRALQIVVPPDASLAAAFQNGGNERDQIFVQRLALFFSGFFKAHLRLVETPQHAQYLLDGLNYLVRISTVPDNEIFQICLDFWHFFTADLYASESSIPTNMGLLSQQAPGLRLGERDIEQNGFTKDHDDDDDEALGGGDSANNQDGRPVKSHALPPPITSAIEPGAARKSLFQNGGLLSQVRLVMISRMAKPEEVLVVEDENGNIVREMTKDTEAIAQYKTMREALVYLTHLNYDDTESIMLDKLSLQVDGTEWSWANLNTLCWAIGSISGAMTEDEEKRFLVTVIKDLLGLCEHKRGKDNKACIASNIMYVVGQYPRFLRAHWKFLKTVVNKLFEFMHELHPGVQDMACDTFLKIAHKCKKKFITQQPGEIRPFIHELIQQLPQIISDLHVHQVHAFYEATATLLSDRQVSSSGTAIIDRQMILGQLMALPNETWRQIATDASRDRLTLQRPEVIRELSKIVRTHARVCGACGAVYVSQLGTIYLDLLNVYREYSEAVTNAVASGGEIAARRTEIRAMRGAKREIIKLFATFIEKCAEPEAPPALVATSFIPPLLNPLLGDYRQSIAEARDSECLNLLAATVEKLRDFIAAEIPRILDAVFEPTLAMITRNFEDFPEHRLAFFKLLQAVNTHCFTALFSIPVAHHKLIIDSIVWALKHTERNVADTGLDILYELLINVGRAPEPAKQQFYQAFLLPLLQEILAVLTDRLHKSGFRMHATILRHIFHLVEAGHVTVPLYDTANTNNNGQQTNQAFLRDHVANLLISSFPNLTKRQVVDFVVGLFDLKMTLPDFKTLLRNFLIELKEFQIEDNRDLFSEEAAAAAAARLQQEQQARLAVPGLINPHDALNDRNMDDDDL</sequence>
<dbReference type="AlphaFoldDB" id="A0A7S3NJ13"/>
<dbReference type="InterPro" id="IPR016024">
    <property type="entry name" value="ARM-type_fold"/>
</dbReference>
<keyword evidence="5" id="KW-0539">Nucleus</keyword>
<name>A0A7S3NJ13_9STRA</name>
<dbReference type="Gene3D" id="1.25.10.10">
    <property type="entry name" value="Leucine-rich Repeat Variant"/>
    <property type="match status" value="1"/>
</dbReference>
<feature type="domain" description="Importin N-terminal" evidence="7">
    <location>
        <begin position="38"/>
        <end position="104"/>
    </location>
</feature>
<dbReference type="PROSITE" id="PS50166">
    <property type="entry name" value="IMPORTIN_B_NT"/>
    <property type="match status" value="1"/>
</dbReference>
<dbReference type="SMART" id="SM01102">
    <property type="entry name" value="CRM1_C"/>
    <property type="match status" value="1"/>
</dbReference>
<dbReference type="Pfam" id="PF08389">
    <property type="entry name" value="Xpo1"/>
    <property type="match status" value="1"/>
</dbReference>
<organism evidence="8">
    <name type="scientific">Aureoumbra lagunensis</name>
    <dbReference type="NCBI Taxonomy" id="44058"/>
    <lineage>
        <taxon>Eukaryota</taxon>
        <taxon>Sar</taxon>
        <taxon>Stramenopiles</taxon>
        <taxon>Ochrophyta</taxon>
        <taxon>Pelagophyceae</taxon>
        <taxon>Pelagomonadales</taxon>
        <taxon>Aureoumbra</taxon>
    </lineage>
</organism>
<evidence type="ECO:0000259" key="7">
    <source>
        <dbReference type="PROSITE" id="PS50166"/>
    </source>
</evidence>
<evidence type="ECO:0000256" key="3">
    <source>
        <dbReference type="ARBA" id="ARBA00022448"/>
    </source>
</evidence>
<keyword evidence="4" id="KW-0653">Protein transport</keyword>
<dbReference type="InterPro" id="IPR014877">
    <property type="entry name" value="XPO1_C_dom"/>
</dbReference>
<dbReference type="Pfam" id="PF18784">
    <property type="entry name" value="CRM1_repeat_2"/>
    <property type="match status" value="1"/>
</dbReference>
<accession>A0A7S3NJ13</accession>
<dbReference type="Pfam" id="PF18787">
    <property type="entry name" value="CRM1_repeat_3"/>
    <property type="match status" value="1"/>
</dbReference>
<keyword evidence="3" id="KW-0813">Transport</keyword>
<protein>
    <recommendedName>
        <fullName evidence="7">Importin N-terminal domain-containing protein</fullName>
    </recommendedName>
</protein>
<dbReference type="EMBL" id="HBIJ01006966">
    <property type="protein sequence ID" value="CAE0364161.1"/>
    <property type="molecule type" value="Transcribed_RNA"/>
</dbReference>
<gene>
    <name evidence="8" type="ORF">ALAG00032_LOCUS4902</name>
</gene>
<dbReference type="Pfam" id="PF18777">
    <property type="entry name" value="CRM1_repeat"/>
    <property type="match status" value="1"/>
</dbReference>
<dbReference type="PANTHER" id="PTHR11223">
    <property type="entry name" value="EXPORTIN 1/5"/>
    <property type="match status" value="1"/>
</dbReference>
<dbReference type="InterPro" id="IPR041235">
    <property type="entry name" value="Exp1_repeat_2"/>
</dbReference>
<dbReference type="InterPro" id="IPR040485">
    <property type="entry name" value="XPO1_repeat_3"/>
</dbReference>
<evidence type="ECO:0000256" key="2">
    <source>
        <dbReference type="ARBA" id="ARBA00009466"/>
    </source>
</evidence>
<dbReference type="Pfam" id="PF03810">
    <property type="entry name" value="IBN_N"/>
    <property type="match status" value="1"/>
</dbReference>
<feature type="region of interest" description="Disordered" evidence="6">
    <location>
        <begin position="406"/>
        <end position="444"/>
    </location>
</feature>
<dbReference type="GO" id="GO:0031267">
    <property type="term" value="F:small GTPase binding"/>
    <property type="evidence" value="ECO:0007669"/>
    <property type="project" value="InterPro"/>
</dbReference>
<dbReference type="InterPro" id="IPR041123">
    <property type="entry name" value="CRM1_repeat"/>
</dbReference>
<evidence type="ECO:0000256" key="1">
    <source>
        <dbReference type="ARBA" id="ARBA00004123"/>
    </source>
</evidence>
<evidence type="ECO:0000256" key="6">
    <source>
        <dbReference type="SAM" id="MobiDB-lite"/>
    </source>
</evidence>
<dbReference type="PANTHER" id="PTHR11223:SF2">
    <property type="entry name" value="EXPORTIN-1"/>
    <property type="match status" value="1"/>
</dbReference>
<evidence type="ECO:0000313" key="8">
    <source>
        <dbReference type="EMBL" id="CAE0364161.1"/>
    </source>
</evidence>
<dbReference type="InterPro" id="IPR013598">
    <property type="entry name" value="Exportin-1/Importin-b-like"/>
</dbReference>
<dbReference type="GO" id="GO:0005737">
    <property type="term" value="C:cytoplasm"/>
    <property type="evidence" value="ECO:0007669"/>
    <property type="project" value="TreeGrafter"/>
</dbReference>
<dbReference type="InterPro" id="IPR011989">
    <property type="entry name" value="ARM-like"/>
</dbReference>
<dbReference type="Pfam" id="PF08767">
    <property type="entry name" value="CRM1_C"/>
    <property type="match status" value="1"/>
</dbReference>
<dbReference type="SMART" id="SM00913">
    <property type="entry name" value="IBN_N"/>
    <property type="match status" value="1"/>
</dbReference>
<dbReference type="GO" id="GO:0005049">
    <property type="term" value="F:nuclear export signal receptor activity"/>
    <property type="evidence" value="ECO:0007669"/>
    <property type="project" value="InterPro"/>
</dbReference>
<comment type="similarity">
    <text evidence="2">Belongs to the exportin family.</text>
</comment>
<dbReference type="GO" id="GO:0000056">
    <property type="term" value="P:ribosomal small subunit export from nucleus"/>
    <property type="evidence" value="ECO:0007669"/>
    <property type="project" value="TreeGrafter"/>
</dbReference>
<dbReference type="SUPFAM" id="SSF48371">
    <property type="entry name" value="ARM repeat"/>
    <property type="match status" value="2"/>
</dbReference>
<comment type="subcellular location">
    <subcellularLocation>
        <location evidence="1">Nucleus</location>
    </subcellularLocation>
</comment>
<evidence type="ECO:0000256" key="4">
    <source>
        <dbReference type="ARBA" id="ARBA00022927"/>
    </source>
</evidence>
<dbReference type="InterPro" id="IPR001494">
    <property type="entry name" value="Importin-beta_N"/>
</dbReference>